<dbReference type="Proteomes" id="UP001151760">
    <property type="component" value="Unassembled WGS sequence"/>
</dbReference>
<dbReference type="EMBL" id="BQNB010019067">
    <property type="protein sequence ID" value="GJT81269.1"/>
    <property type="molecule type" value="Genomic_DNA"/>
</dbReference>
<feature type="chain" id="PRO_5046417394" description="Reverse transcriptase domain-containing protein" evidence="1">
    <location>
        <begin position="28"/>
        <end position="247"/>
    </location>
</feature>
<gene>
    <name evidence="2" type="ORF">Tco_1055611</name>
</gene>
<evidence type="ECO:0000313" key="2">
    <source>
        <dbReference type="EMBL" id="GJT81269.1"/>
    </source>
</evidence>
<reference evidence="2" key="1">
    <citation type="journal article" date="2022" name="Int. J. Mol. Sci.">
        <title>Draft Genome of Tanacetum Coccineum: Genomic Comparison of Closely Related Tanacetum-Family Plants.</title>
        <authorList>
            <person name="Yamashiro T."/>
            <person name="Shiraishi A."/>
            <person name="Nakayama K."/>
            <person name="Satake H."/>
        </authorList>
    </citation>
    <scope>NUCLEOTIDE SEQUENCE</scope>
</reference>
<comment type="caution">
    <text evidence="2">The sequence shown here is derived from an EMBL/GenBank/DDBJ whole genome shotgun (WGS) entry which is preliminary data.</text>
</comment>
<keyword evidence="3" id="KW-1185">Reference proteome</keyword>
<name>A0ABQ5H1E0_9ASTR</name>
<organism evidence="2 3">
    <name type="scientific">Tanacetum coccineum</name>
    <dbReference type="NCBI Taxonomy" id="301880"/>
    <lineage>
        <taxon>Eukaryota</taxon>
        <taxon>Viridiplantae</taxon>
        <taxon>Streptophyta</taxon>
        <taxon>Embryophyta</taxon>
        <taxon>Tracheophyta</taxon>
        <taxon>Spermatophyta</taxon>
        <taxon>Magnoliopsida</taxon>
        <taxon>eudicotyledons</taxon>
        <taxon>Gunneridae</taxon>
        <taxon>Pentapetalae</taxon>
        <taxon>asterids</taxon>
        <taxon>campanulids</taxon>
        <taxon>Asterales</taxon>
        <taxon>Asteraceae</taxon>
        <taxon>Asteroideae</taxon>
        <taxon>Anthemideae</taxon>
        <taxon>Anthemidinae</taxon>
        <taxon>Tanacetum</taxon>
    </lineage>
</organism>
<proteinExistence type="predicted"/>
<sequence length="247" mass="27777">MIPIPLCMKILKMTCDIILILCRLVNVDRMPPKRTSTSAAPAMTQATIKKLVDDSVSAALGAQATTMVNTDNTNRNTRERDAHVARKCSYKVFISCQPINFKGSEGAVGLIRWFERTESVFSRSNCTEDYKVKFATGTLTKEALSRWNSFAQPIGIEEAYKITWVEFKKLLIKKYCPRTEELATLYPTMVPNTEKHMEAFIGGLPRSIEGNVTASKPQTLEEAINITQRLMDQVTRHNSVQGTNDHK</sequence>
<accession>A0ABQ5H1E0</accession>
<evidence type="ECO:0000313" key="3">
    <source>
        <dbReference type="Proteomes" id="UP001151760"/>
    </source>
</evidence>
<keyword evidence="1" id="KW-0732">Signal</keyword>
<protein>
    <recommendedName>
        <fullName evidence="4">Reverse transcriptase domain-containing protein</fullName>
    </recommendedName>
</protein>
<evidence type="ECO:0008006" key="4">
    <source>
        <dbReference type="Google" id="ProtNLM"/>
    </source>
</evidence>
<reference evidence="2" key="2">
    <citation type="submission" date="2022-01" db="EMBL/GenBank/DDBJ databases">
        <authorList>
            <person name="Yamashiro T."/>
            <person name="Shiraishi A."/>
            <person name="Satake H."/>
            <person name="Nakayama K."/>
        </authorList>
    </citation>
    <scope>NUCLEOTIDE SEQUENCE</scope>
</reference>
<evidence type="ECO:0000256" key="1">
    <source>
        <dbReference type="SAM" id="SignalP"/>
    </source>
</evidence>
<feature type="signal peptide" evidence="1">
    <location>
        <begin position="1"/>
        <end position="27"/>
    </location>
</feature>